<keyword evidence="3" id="KW-1185">Reference proteome</keyword>
<gene>
    <name evidence="2" type="ORF">EHS89_11365</name>
</gene>
<dbReference type="Gene3D" id="3.30.700.10">
    <property type="entry name" value="Glycoprotein, Type 4 Pilin"/>
    <property type="match status" value="1"/>
</dbReference>
<dbReference type="AlphaFoldDB" id="A0A3P1SNR2"/>
<feature type="transmembrane region" description="Helical" evidence="1">
    <location>
        <begin position="6"/>
        <end position="30"/>
    </location>
</feature>
<accession>A0A3P1SNR2</accession>
<dbReference type="RefSeq" id="WP_124926283.1">
    <property type="nucleotide sequence ID" value="NZ_BMOH01000002.1"/>
</dbReference>
<sequence>MKAVKGFTLIELMIVVAIIGILMTIAYPSYLSYMQDTRRGVAEADLMELSQWMERNYTVSGRYTNVSNAAPALPFDKSPKDGAVRHYGLSIAAITANNYVLTATPVPGSAQSTDPCGVIRVDQTGNRVFVGGC</sequence>
<dbReference type="InterPro" id="IPR045584">
    <property type="entry name" value="Pilin-like"/>
</dbReference>
<dbReference type="Proteomes" id="UP000267535">
    <property type="component" value="Unassembled WGS sequence"/>
</dbReference>
<keyword evidence="1" id="KW-1133">Transmembrane helix</keyword>
<dbReference type="OrthoDB" id="5296638at2"/>
<proteinExistence type="predicted"/>
<evidence type="ECO:0000313" key="3">
    <source>
        <dbReference type="Proteomes" id="UP000267535"/>
    </source>
</evidence>
<dbReference type="PANTHER" id="PTHR30093:SF47">
    <property type="entry name" value="TYPE IV PILUS NON-CORE MINOR PILIN PILE"/>
    <property type="match status" value="1"/>
</dbReference>
<dbReference type="EMBL" id="RQXV01000006">
    <property type="protein sequence ID" value="RRC98783.1"/>
    <property type="molecule type" value="Genomic_DNA"/>
</dbReference>
<evidence type="ECO:0000256" key="1">
    <source>
        <dbReference type="SAM" id="Phobius"/>
    </source>
</evidence>
<dbReference type="GO" id="GO:0043683">
    <property type="term" value="P:type IV pilus assembly"/>
    <property type="evidence" value="ECO:0007669"/>
    <property type="project" value="InterPro"/>
</dbReference>
<keyword evidence="1" id="KW-0472">Membrane</keyword>
<keyword evidence="1" id="KW-0812">Transmembrane</keyword>
<comment type="caution">
    <text evidence="2">The sequence shown here is derived from an EMBL/GenBank/DDBJ whole genome shotgun (WGS) entry which is preliminary data.</text>
</comment>
<dbReference type="PROSITE" id="PS00409">
    <property type="entry name" value="PROKAR_NTER_METHYL"/>
    <property type="match status" value="1"/>
</dbReference>
<dbReference type="InterPro" id="IPR012902">
    <property type="entry name" value="N_methyl_site"/>
</dbReference>
<dbReference type="InterPro" id="IPR031982">
    <property type="entry name" value="PilE-like"/>
</dbReference>
<protein>
    <submittedName>
        <fullName evidence="2">Type IV pilin protein</fullName>
    </submittedName>
</protein>
<reference evidence="2 3" key="1">
    <citation type="submission" date="2018-11" db="EMBL/GenBank/DDBJ databases">
        <title>The draft genome sequence of Amphritea balenae JAMM 1525T.</title>
        <authorList>
            <person name="Fang Z."/>
            <person name="Zhang Y."/>
            <person name="Han X."/>
        </authorList>
    </citation>
    <scope>NUCLEOTIDE SEQUENCE [LARGE SCALE GENOMIC DNA]</scope>
    <source>
        <strain evidence="2 3">JAMM 1525</strain>
    </source>
</reference>
<dbReference type="NCBIfam" id="TIGR02532">
    <property type="entry name" value="IV_pilin_GFxxxE"/>
    <property type="match status" value="1"/>
</dbReference>
<evidence type="ECO:0000313" key="2">
    <source>
        <dbReference type="EMBL" id="RRC98783.1"/>
    </source>
</evidence>
<dbReference type="Pfam" id="PF07963">
    <property type="entry name" value="N_methyl"/>
    <property type="match status" value="1"/>
</dbReference>
<name>A0A3P1SNR2_9GAMM</name>
<dbReference type="Pfam" id="PF16732">
    <property type="entry name" value="ComP_DUS"/>
    <property type="match status" value="1"/>
</dbReference>
<dbReference type="PANTHER" id="PTHR30093">
    <property type="entry name" value="GENERAL SECRETION PATHWAY PROTEIN G"/>
    <property type="match status" value="1"/>
</dbReference>
<organism evidence="2 3">
    <name type="scientific">Amphritea balenae</name>
    <dbReference type="NCBI Taxonomy" id="452629"/>
    <lineage>
        <taxon>Bacteria</taxon>
        <taxon>Pseudomonadati</taxon>
        <taxon>Pseudomonadota</taxon>
        <taxon>Gammaproteobacteria</taxon>
        <taxon>Oceanospirillales</taxon>
        <taxon>Oceanospirillaceae</taxon>
        <taxon>Amphritea</taxon>
    </lineage>
</organism>
<dbReference type="SUPFAM" id="SSF54523">
    <property type="entry name" value="Pili subunits"/>
    <property type="match status" value="1"/>
</dbReference>